<dbReference type="InterPro" id="IPR026031">
    <property type="entry name" value="Cyt_c_CcmB_bac"/>
</dbReference>
<dbReference type="PANTHER" id="PTHR30070">
    <property type="entry name" value="HEME EXPORTER PROTEIN B"/>
    <property type="match status" value="1"/>
</dbReference>
<evidence type="ECO:0000256" key="12">
    <source>
        <dbReference type="SAM" id="Phobius"/>
    </source>
</evidence>
<dbReference type="GO" id="GO:0005886">
    <property type="term" value="C:plasma membrane"/>
    <property type="evidence" value="ECO:0007669"/>
    <property type="project" value="UniProtKB-SubCell"/>
</dbReference>
<dbReference type="PIRSF" id="PIRSF002764">
    <property type="entry name" value="CcmB"/>
    <property type="match status" value="1"/>
</dbReference>
<dbReference type="EMBL" id="FUWM01000020">
    <property type="protein sequence ID" value="SJZ93148.1"/>
    <property type="molecule type" value="Genomic_DNA"/>
</dbReference>
<evidence type="ECO:0000256" key="9">
    <source>
        <dbReference type="ARBA" id="ARBA00022748"/>
    </source>
</evidence>
<evidence type="ECO:0000256" key="11">
    <source>
        <dbReference type="ARBA" id="ARBA00023136"/>
    </source>
</evidence>
<dbReference type="PANTHER" id="PTHR30070:SF1">
    <property type="entry name" value="CYTOCHROME C BIOGENESIS B-RELATED"/>
    <property type="match status" value="1"/>
</dbReference>
<sequence length="225" mass="25323">MTFFKQVKALVWKDLKSEFRTKEMLSAMLIFAFLVIVIFSFAFDPTDKDLQQVFPGIIWVAFIFSGILGLNRSFVSEKKNNSIQGLMLCPADRSVIYFGKVITNLILMLIVEFISLPIFIILFDYRFSGSILKLVLVILLGTFGFVSIGTFLAALTANTRTSEVLLPIILFPVVVPLIIGAVESTEAIFIGKGISEILPWLKILGIYDLIFITVPFMLFEFLLEV</sequence>
<evidence type="ECO:0000256" key="5">
    <source>
        <dbReference type="ARBA" id="ARBA00022448"/>
    </source>
</evidence>
<evidence type="ECO:0000256" key="6">
    <source>
        <dbReference type="ARBA" id="ARBA00022475"/>
    </source>
</evidence>
<evidence type="ECO:0000256" key="1">
    <source>
        <dbReference type="ARBA" id="ARBA00002442"/>
    </source>
</evidence>
<evidence type="ECO:0000256" key="7">
    <source>
        <dbReference type="ARBA" id="ARBA00022519"/>
    </source>
</evidence>
<evidence type="ECO:0000256" key="4">
    <source>
        <dbReference type="ARBA" id="ARBA00016452"/>
    </source>
</evidence>
<keyword evidence="5" id="KW-0813">Transport</keyword>
<feature type="transmembrane region" description="Helical" evidence="12">
    <location>
        <begin position="134"/>
        <end position="157"/>
    </location>
</feature>
<keyword evidence="6" id="KW-1003">Cell membrane</keyword>
<keyword evidence="14" id="KW-1185">Reference proteome</keyword>
<keyword evidence="8 12" id="KW-0812">Transmembrane</keyword>
<gene>
    <name evidence="13" type="ORF">SAMN02745118_02251</name>
</gene>
<dbReference type="Proteomes" id="UP000190625">
    <property type="component" value="Unassembled WGS sequence"/>
</dbReference>
<dbReference type="AlphaFoldDB" id="A0A1T4PQI9"/>
<feature type="transmembrane region" description="Helical" evidence="12">
    <location>
        <begin position="24"/>
        <end position="42"/>
    </location>
</feature>
<evidence type="ECO:0000256" key="10">
    <source>
        <dbReference type="ARBA" id="ARBA00022989"/>
    </source>
</evidence>
<feature type="transmembrane region" description="Helical" evidence="12">
    <location>
        <begin position="164"/>
        <end position="182"/>
    </location>
</feature>
<proteinExistence type="inferred from homology"/>
<protein>
    <recommendedName>
        <fullName evidence="4">Heme exporter protein B</fullName>
    </recommendedName>
</protein>
<comment type="similarity">
    <text evidence="3">Belongs to the CcmB/CycW/HelB family.</text>
</comment>
<accession>A0A1T4PQI9</accession>
<evidence type="ECO:0000313" key="14">
    <source>
        <dbReference type="Proteomes" id="UP000190625"/>
    </source>
</evidence>
<dbReference type="InterPro" id="IPR003544">
    <property type="entry name" value="Cyt_c_biogenesis_CcmB"/>
</dbReference>
<comment type="subcellular location">
    <subcellularLocation>
        <location evidence="2">Cell inner membrane</location>
        <topology evidence="2">Multi-pass membrane protein</topology>
    </subcellularLocation>
</comment>
<keyword evidence="9" id="KW-0201">Cytochrome c-type biogenesis</keyword>
<dbReference type="STRING" id="142842.SAMN02745118_02251"/>
<evidence type="ECO:0000256" key="2">
    <source>
        <dbReference type="ARBA" id="ARBA00004429"/>
    </source>
</evidence>
<dbReference type="RefSeq" id="WP_078810693.1">
    <property type="nucleotide sequence ID" value="NZ_FUWM01000020.1"/>
</dbReference>
<dbReference type="PRINTS" id="PR01414">
    <property type="entry name" value="CCMBBIOGNSIS"/>
</dbReference>
<dbReference type="Pfam" id="PF03379">
    <property type="entry name" value="CcmB"/>
    <property type="match status" value="1"/>
</dbReference>
<organism evidence="13 14">
    <name type="scientific">Selenihalanaerobacter shriftii</name>
    <dbReference type="NCBI Taxonomy" id="142842"/>
    <lineage>
        <taxon>Bacteria</taxon>
        <taxon>Bacillati</taxon>
        <taxon>Bacillota</taxon>
        <taxon>Clostridia</taxon>
        <taxon>Halanaerobiales</taxon>
        <taxon>Halobacteroidaceae</taxon>
        <taxon>Selenihalanaerobacter</taxon>
    </lineage>
</organism>
<dbReference type="OrthoDB" id="9812809at2"/>
<feature type="transmembrane region" description="Helical" evidence="12">
    <location>
        <begin position="202"/>
        <end position="223"/>
    </location>
</feature>
<evidence type="ECO:0000313" key="13">
    <source>
        <dbReference type="EMBL" id="SJZ93148.1"/>
    </source>
</evidence>
<evidence type="ECO:0000256" key="3">
    <source>
        <dbReference type="ARBA" id="ARBA00010544"/>
    </source>
</evidence>
<keyword evidence="7" id="KW-0997">Cell inner membrane</keyword>
<feature type="transmembrane region" description="Helical" evidence="12">
    <location>
        <begin position="95"/>
        <end position="122"/>
    </location>
</feature>
<dbReference type="GO" id="GO:0017004">
    <property type="term" value="P:cytochrome complex assembly"/>
    <property type="evidence" value="ECO:0007669"/>
    <property type="project" value="UniProtKB-KW"/>
</dbReference>
<keyword evidence="10 12" id="KW-1133">Transmembrane helix</keyword>
<dbReference type="GO" id="GO:1903607">
    <property type="term" value="P:cytochrome c biosynthetic process"/>
    <property type="evidence" value="ECO:0007669"/>
    <property type="project" value="TreeGrafter"/>
</dbReference>
<feature type="transmembrane region" description="Helical" evidence="12">
    <location>
        <begin position="54"/>
        <end position="74"/>
    </location>
</feature>
<comment type="function">
    <text evidence="1">Required for the export of heme to the periplasm for the biogenesis of c-type cytochromes.</text>
</comment>
<dbReference type="GO" id="GO:0015232">
    <property type="term" value="F:heme transmembrane transporter activity"/>
    <property type="evidence" value="ECO:0007669"/>
    <property type="project" value="InterPro"/>
</dbReference>
<reference evidence="14" key="1">
    <citation type="submission" date="2017-02" db="EMBL/GenBank/DDBJ databases">
        <authorList>
            <person name="Varghese N."/>
            <person name="Submissions S."/>
        </authorList>
    </citation>
    <scope>NUCLEOTIDE SEQUENCE [LARGE SCALE GENOMIC DNA]</scope>
    <source>
        <strain evidence="14">ATCC BAA-73</strain>
    </source>
</reference>
<keyword evidence="11 12" id="KW-0472">Membrane</keyword>
<evidence type="ECO:0000256" key="8">
    <source>
        <dbReference type="ARBA" id="ARBA00022692"/>
    </source>
</evidence>
<name>A0A1T4PQI9_9FIRM</name>